<evidence type="ECO:0000256" key="1">
    <source>
        <dbReference type="ARBA" id="ARBA00006484"/>
    </source>
</evidence>
<dbReference type="GeneID" id="37012102"/>
<dbReference type="PANTHER" id="PTHR44196">
    <property type="entry name" value="DEHYDROGENASE/REDUCTASE SDR FAMILY MEMBER 7B"/>
    <property type="match status" value="1"/>
</dbReference>
<dbReference type="RefSeq" id="XP_025347131.1">
    <property type="nucleotide sequence ID" value="XM_025490368.1"/>
</dbReference>
<keyword evidence="3" id="KW-0812">Transmembrane</keyword>
<comment type="similarity">
    <text evidence="1">Belongs to the short-chain dehydrogenases/reductases (SDR) family.</text>
</comment>
<dbReference type="EMBL" id="KZ819329">
    <property type="protein sequence ID" value="PWN19971.1"/>
    <property type="molecule type" value="Genomic_DNA"/>
</dbReference>
<sequence length="372" mass="39926">MESALGWVDDLFHLFGREPPPNLNLYIALVVILVPLPIVFLFVRSARPRQGIVPPYRERVLILGASSGVGEELALQYSQRGCRNLILVARRADELAKVKAKCDERRKEGEEWEQSQEAPGWEKVGETVTTITADCTKPEDLLKIRQLVRKTMGGLDTLHIVFGASALRSVLGTAGIDPVTSSQPLTPANAHATLEGITQTMTSARKILDVNAAATAGIMVTFIPLLQLSSPAPAAVLMSSVAALVPPPTRGLYAGSKAAQMQIFQTAALEAKAQSEHATKTGQAHRASVKCFVLAPGTIRTDFRLSAVDGPIDASIRDASWDQAANKKGGSSDLLEVGEVAHDAIRGADRMAEGVKIIPAKYKLVRFAQLLV</sequence>
<dbReference type="STRING" id="1684307.A0A316U684"/>
<keyword evidence="3" id="KW-0472">Membrane</keyword>
<keyword evidence="2" id="KW-0560">Oxidoreductase</keyword>
<dbReference type="GO" id="GO:0016491">
    <property type="term" value="F:oxidoreductase activity"/>
    <property type="evidence" value="ECO:0007669"/>
    <property type="project" value="UniProtKB-KW"/>
</dbReference>
<keyword evidence="3" id="KW-1133">Transmembrane helix</keyword>
<dbReference type="Pfam" id="PF00106">
    <property type="entry name" value="adh_short"/>
    <property type="match status" value="1"/>
</dbReference>
<evidence type="ECO:0000313" key="4">
    <source>
        <dbReference type="EMBL" id="PWN19971.1"/>
    </source>
</evidence>
<dbReference type="InterPro" id="IPR036291">
    <property type="entry name" value="NAD(P)-bd_dom_sf"/>
</dbReference>
<evidence type="ECO:0000256" key="2">
    <source>
        <dbReference type="ARBA" id="ARBA00023002"/>
    </source>
</evidence>
<feature type="transmembrane region" description="Helical" evidence="3">
    <location>
        <begin position="23"/>
        <end position="43"/>
    </location>
</feature>
<evidence type="ECO:0000313" key="5">
    <source>
        <dbReference type="Proteomes" id="UP000245942"/>
    </source>
</evidence>
<protein>
    <submittedName>
        <fullName evidence="4">NAD(P)-binding protein</fullName>
    </submittedName>
</protein>
<dbReference type="AlphaFoldDB" id="A0A316U684"/>
<dbReference type="PANTHER" id="PTHR44196:SF1">
    <property type="entry name" value="DEHYDROGENASE_REDUCTASE SDR FAMILY MEMBER 7B"/>
    <property type="match status" value="1"/>
</dbReference>
<gene>
    <name evidence="4" type="ORF">BCV69DRAFT_250091</name>
</gene>
<dbReference type="SUPFAM" id="SSF51735">
    <property type="entry name" value="NAD(P)-binding Rossmann-fold domains"/>
    <property type="match status" value="1"/>
</dbReference>
<reference evidence="4 5" key="1">
    <citation type="journal article" date="2018" name="Mol. Biol. Evol.">
        <title>Broad Genomic Sampling Reveals a Smut Pathogenic Ancestry of the Fungal Clade Ustilaginomycotina.</title>
        <authorList>
            <person name="Kijpornyongpan T."/>
            <person name="Mondo S.J."/>
            <person name="Barry K."/>
            <person name="Sandor L."/>
            <person name="Lee J."/>
            <person name="Lipzen A."/>
            <person name="Pangilinan J."/>
            <person name="LaButti K."/>
            <person name="Hainaut M."/>
            <person name="Henrissat B."/>
            <person name="Grigoriev I.V."/>
            <person name="Spatafora J.W."/>
            <person name="Aime M.C."/>
        </authorList>
    </citation>
    <scope>NUCLEOTIDE SEQUENCE [LARGE SCALE GENOMIC DNA]</scope>
    <source>
        <strain evidence="4 5">MCA 4718</strain>
    </source>
</reference>
<name>A0A316U684_9BASI</name>
<accession>A0A316U684</accession>
<dbReference type="GO" id="GO:0016020">
    <property type="term" value="C:membrane"/>
    <property type="evidence" value="ECO:0007669"/>
    <property type="project" value="TreeGrafter"/>
</dbReference>
<dbReference type="InterPro" id="IPR002347">
    <property type="entry name" value="SDR_fam"/>
</dbReference>
<evidence type="ECO:0000256" key="3">
    <source>
        <dbReference type="SAM" id="Phobius"/>
    </source>
</evidence>
<dbReference type="Proteomes" id="UP000245942">
    <property type="component" value="Unassembled WGS sequence"/>
</dbReference>
<keyword evidence="5" id="KW-1185">Reference proteome</keyword>
<dbReference type="OrthoDB" id="37659at2759"/>
<proteinExistence type="inferred from homology"/>
<dbReference type="Gene3D" id="3.40.50.720">
    <property type="entry name" value="NAD(P)-binding Rossmann-like Domain"/>
    <property type="match status" value="1"/>
</dbReference>
<organism evidence="4 5">
    <name type="scientific">Pseudomicrostroma glucosiphilum</name>
    <dbReference type="NCBI Taxonomy" id="1684307"/>
    <lineage>
        <taxon>Eukaryota</taxon>
        <taxon>Fungi</taxon>
        <taxon>Dikarya</taxon>
        <taxon>Basidiomycota</taxon>
        <taxon>Ustilaginomycotina</taxon>
        <taxon>Exobasidiomycetes</taxon>
        <taxon>Microstromatales</taxon>
        <taxon>Microstromatales incertae sedis</taxon>
        <taxon>Pseudomicrostroma</taxon>
    </lineage>
</organism>